<proteinExistence type="predicted"/>
<evidence type="ECO:0000313" key="1">
    <source>
        <dbReference type="EMBL" id="XDQ23719.1"/>
    </source>
</evidence>
<name>A0AB39P3I8_9ACTN</name>
<dbReference type="SUPFAM" id="SSF54909">
    <property type="entry name" value="Dimeric alpha+beta barrel"/>
    <property type="match status" value="1"/>
</dbReference>
<dbReference type="RefSeq" id="WP_369229709.1">
    <property type="nucleotide sequence ID" value="NZ_CP163435.1"/>
</dbReference>
<organism evidence="1">
    <name type="scientific">Streptomyces sp. R21</name>
    <dbReference type="NCBI Taxonomy" id="3238627"/>
    <lineage>
        <taxon>Bacteria</taxon>
        <taxon>Bacillati</taxon>
        <taxon>Actinomycetota</taxon>
        <taxon>Actinomycetes</taxon>
        <taxon>Kitasatosporales</taxon>
        <taxon>Streptomycetaceae</taxon>
        <taxon>Streptomyces</taxon>
    </lineage>
</organism>
<dbReference type="GO" id="GO:0004497">
    <property type="term" value="F:monooxygenase activity"/>
    <property type="evidence" value="ECO:0007669"/>
    <property type="project" value="UniProtKB-KW"/>
</dbReference>
<accession>A0AB39P3I8</accession>
<dbReference type="InterPro" id="IPR011008">
    <property type="entry name" value="Dimeric_a/b-barrel"/>
</dbReference>
<keyword evidence="1" id="KW-0560">Oxidoreductase</keyword>
<dbReference type="EMBL" id="CP163435">
    <property type="protein sequence ID" value="XDQ23719.1"/>
    <property type="molecule type" value="Genomic_DNA"/>
</dbReference>
<reference evidence="1" key="1">
    <citation type="submission" date="2024-07" db="EMBL/GenBank/DDBJ databases">
        <authorList>
            <person name="Yu S.T."/>
        </authorList>
    </citation>
    <scope>NUCLEOTIDE SEQUENCE</scope>
    <source>
        <strain evidence="1">R21</strain>
    </source>
</reference>
<dbReference type="AlphaFoldDB" id="A0AB39P3I8"/>
<gene>
    <name evidence="1" type="ORF">AB5J56_02980</name>
</gene>
<protein>
    <submittedName>
        <fullName evidence="1">Antibiotic biosynthesis monooxygenase</fullName>
        <ecNumber evidence="1">1.14.-.-</ecNumber>
    </submittedName>
</protein>
<dbReference type="EC" id="1.14.-.-" evidence="1"/>
<sequence length="98" mass="10819">MTVLMVRSTVKPEFSADLEAALQKMFTAIEKAQPAGVRYASYRLPDGVTYVAQLELEDGIENPLPAIAEFREFQAGLKDWLAGPPVAEHFEVRGSYSS</sequence>
<keyword evidence="1" id="KW-0503">Monooxygenase</keyword>